<dbReference type="PANTHER" id="PTHR35871:SF1">
    <property type="entry name" value="CXC1-LIKE CYSTEINE CLUSTER ASSOCIATED WITH KDZ TRANSPOSASES DOMAIN-CONTAINING PROTEIN"/>
    <property type="match status" value="1"/>
</dbReference>
<feature type="region of interest" description="Disordered" evidence="1">
    <location>
        <begin position="15"/>
        <end position="35"/>
    </location>
</feature>
<dbReference type="OrthoDB" id="3218065at2759"/>
<evidence type="ECO:0000313" key="3">
    <source>
        <dbReference type="Proteomes" id="UP000053989"/>
    </source>
</evidence>
<dbReference type="EMBL" id="KN822018">
    <property type="protein sequence ID" value="KIM66120.1"/>
    <property type="molecule type" value="Genomic_DNA"/>
</dbReference>
<dbReference type="Proteomes" id="UP000053989">
    <property type="component" value="Unassembled WGS sequence"/>
</dbReference>
<sequence length="538" mass="61748">MRSYFNWGVPWTHTTNQCGSSASTPKGSGSSTAGNLANATGSSGVITDDIFDGYLSDLSDLESDDSDLDEQVPTKHGQGQQSAPVQYAPPLKRRRLEVPARTSCQQARIHREKALESALEDVEKIIRSKTNAFSAGQHGLQAYRARAIQSCLWMWAMNLEKLVEFSKEKMVPAAAEEYLKHLTEIEMPQGLKKYMELELFPRIQLKPSKGISVATARRFLKREGFQFQKYKKSLYYDGHERPDVVADRQERFLPTMAKYEERLVEYIVGDASQTLEYGKNYEGYWTGELFVKQLQEKIIPAFERAHGPGYQMLLMVDNSQGHSAYAKDALLASRMNIKPGGKQAHMQDGWFMCNGEKIIQPMIFPHDHCEFPDMPKGMKQVLTERGLWQDNLRARCKSHCISDDCCAKQVLNHQPDFQEQKSLVEEVVESAGHLCIFLPKFHCELNFIEYFWGATKRYLRNHCDYTFTSLQKNMPQALASVDVHTIRKWEHWMKRWMEAYRTGLGARDAQFQVQAFSSRRYKSHRRITETVAKAVEGH</sequence>
<evidence type="ECO:0000313" key="2">
    <source>
        <dbReference type="EMBL" id="KIM66120.1"/>
    </source>
</evidence>
<accession>A0A0C3E031</accession>
<keyword evidence="3" id="KW-1185">Reference proteome</keyword>
<dbReference type="InParanoid" id="A0A0C3E031"/>
<dbReference type="Gene3D" id="3.30.420.10">
    <property type="entry name" value="Ribonuclease H-like superfamily/Ribonuclease H"/>
    <property type="match status" value="1"/>
</dbReference>
<dbReference type="GO" id="GO:0003676">
    <property type="term" value="F:nucleic acid binding"/>
    <property type="evidence" value="ECO:0007669"/>
    <property type="project" value="InterPro"/>
</dbReference>
<dbReference type="HOGENOM" id="CLU_005726_2_4_1"/>
<gene>
    <name evidence="2" type="ORF">SCLCIDRAFT_1152558</name>
</gene>
<organism evidence="2 3">
    <name type="scientific">Scleroderma citrinum Foug A</name>
    <dbReference type="NCBI Taxonomy" id="1036808"/>
    <lineage>
        <taxon>Eukaryota</taxon>
        <taxon>Fungi</taxon>
        <taxon>Dikarya</taxon>
        <taxon>Basidiomycota</taxon>
        <taxon>Agaricomycotina</taxon>
        <taxon>Agaricomycetes</taxon>
        <taxon>Agaricomycetidae</taxon>
        <taxon>Boletales</taxon>
        <taxon>Sclerodermatineae</taxon>
        <taxon>Sclerodermataceae</taxon>
        <taxon>Scleroderma</taxon>
    </lineage>
</organism>
<reference evidence="2 3" key="1">
    <citation type="submission" date="2014-04" db="EMBL/GenBank/DDBJ databases">
        <authorList>
            <consortium name="DOE Joint Genome Institute"/>
            <person name="Kuo A."/>
            <person name="Kohler A."/>
            <person name="Nagy L.G."/>
            <person name="Floudas D."/>
            <person name="Copeland A."/>
            <person name="Barry K.W."/>
            <person name="Cichocki N."/>
            <person name="Veneault-Fourrey C."/>
            <person name="LaButti K."/>
            <person name="Lindquist E.A."/>
            <person name="Lipzen A."/>
            <person name="Lundell T."/>
            <person name="Morin E."/>
            <person name="Murat C."/>
            <person name="Sun H."/>
            <person name="Tunlid A."/>
            <person name="Henrissat B."/>
            <person name="Grigoriev I.V."/>
            <person name="Hibbett D.S."/>
            <person name="Martin F."/>
            <person name="Nordberg H.P."/>
            <person name="Cantor M.N."/>
            <person name="Hua S.X."/>
        </authorList>
    </citation>
    <scope>NUCLEOTIDE SEQUENCE [LARGE SCALE GENOMIC DNA]</scope>
    <source>
        <strain evidence="2 3">Foug A</strain>
    </source>
</reference>
<dbReference type="STRING" id="1036808.A0A0C3E031"/>
<feature type="compositionally biased region" description="Low complexity" evidence="1">
    <location>
        <begin position="19"/>
        <end position="34"/>
    </location>
</feature>
<feature type="region of interest" description="Disordered" evidence="1">
    <location>
        <begin position="62"/>
        <end position="103"/>
    </location>
</feature>
<dbReference type="PANTHER" id="PTHR35871">
    <property type="entry name" value="EXPRESSED PROTEIN"/>
    <property type="match status" value="1"/>
</dbReference>
<reference evidence="3" key="2">
    <citation type="submission" date="2015-01" db="EMBL/GenBank/DDBJ databases">
        <title>Evolutionary Origins and Diversification of the Mycorrhizal Mutualists.</title>
        <authorList>
            <consortium name="DOE Joint Genome Institute"/>
            <consortium name="Mycorrhizal Genomics Consortium"/>
            <person name="Kohler A."/>
            <person name="Kuo A."/>
            <person name="Nagy L.G."/>
            <person name="Floudas D."/>
            <person name="Copeland A."/>
            <person name="Barry K.W."/>
            <person name="Cichocki N."/>
            <person name="Veneault-Fourrey C."/>
            <person name="LaButti K."/>
            <person name="Lindquist E.A."/>
            <person name="Lipzen A."/>
            <person name="Lundell T."/>
            <person name="Morin E."/>
            <person name="Murat C."/>
            <person name="Riley R."/>
            <person name="Ohm R."/>
            <person name="Sun H."/>
            <person name="Tunlid A."/>
            <person name="Henrissat B."/>
            <person name="Grigoriev I.V."/>
            <person name="Hibbett D.S."/>
            <person name="Martin F."/>
        </authorList>
    </citation>
    <scope>NUCLEOTIDE SEQUENCE [LARGE SCALE GENOMIC DNA]</scope>
    <source>
        <strain evidence="3">Foug A</strain>
    </source>
</reference>
<protein>
    <recommendedName>
        <fullName evidence="4">Tc1-like transposase DDE domain-containing protein</fullName>
    </recommendedName>
</protein>
<evidence type="ECO:0000256" key="1">
    <source>
        <dbReference type="SAM" id="MobiDB-lite"/>
    </source>
</evidence>
<proteinExistence type="predicted"/>
<dbReference type="AlphaFoldDB" id="A0A0C3E031"/>
<dbReference type="InterPro" id="IPR036397">
    <property type="entry name" value="RNaseH_sf"/>
</dbReference>
<name>A0A0C3E031_9AGAM</name>
<evidence type="ECO:0008006" key="4">
    <source>
        <dbReference type="Google" id="ProtNLM"/>
    </source>
</evidence>